<organism evidence="2 3">
    <name type="scientific">Sphenostylis stenocarpa</name>
    <dbReference type="NCBI Taxonomy" id="92480"/>
    <lineage>
        <taxon>Eukaryota</taxon>
        <taxon>Viridiplantae</taxon>
        <taxon>Streptophyta</taxon>
        <taxon>Embryophyta</taxon>
        <taxon>Tracheophyta</taxon>
        <taxon>Spermatophyta</taxon>
        <taxon>Magnoliopsida</taxon>
        <taxon>eudicotyledons</taxon>
        <taxon>Gunneridae</taxon>
        <taxon>Pentapetalae</taxon>
        <taxon>rosids</taxon>
        <taxon>fabids</taxon>
        <taxon>Fabales</taxon>
        <taxon>Fabaceae</taxon>
        <taxon>Papilionoideae</taxon>
        <taxon>50 kb inversion clade</taxon>
        <taxon>NPAAA clade</taxon>
        <taxon>indigoferoid/millettioid clade</taxon>
        <taxon>Phaseoleae</taxon>
        <taxon>Sphenostylis</taxon>
    </lineage>
</organism>
<dbReference type="PANTHER" id="PTHR35726:SF4">
    <property type="entry name" value="GLUTAMIC ACID-RICH PROTEIN-LIKE"/>
    <property type="match status" value="1"/>
</dbReference>
<dbReference type="Gramene" id="rna-AYBTSS11_LOCUS2658">
    <property type="protein sequence ID" value="CAJ1880204.1"/>
    <property type="gene ID" value="gene-AYBTSS11_LOCUS2658"/>
</dbReference>
<proteinExistence type="predicted"/>
<protein>
    <submittedName>
        <fullName evidence="2">Uncharacterized protein</fullName>
    </submittedName>
</protein>
<accession>A0AA86RWS9</accession>
<dbReference type="AlphaFoldDB" id="A0AA86RWS9"/>
<evidence type="ECO:0000313" key="3">
    <source>
        <dbReference type="Proteomes" id="UP001189624"/>
    </source>
</evidence>
<dbReference type="PANTHER" id="PTHR35726">
    <property type="entry name" value="GLUTAMIC ACID-RICH PROTEIN-LIKE"/>
    <property type="match status" value="1"/>
</dbReference>
<sequence>MKNPFDVSSYMLLEASGDSENDCNPTMGEHEIGREDDDAQSCIYDSSETSNAAELNGFWNNDHDADEVEDEKKCEFHGTSYCDDDDEMQEHQKSCVSDESSQELVDEMEKNRRFWEACLAS</sequence>
<feature type="region of interest" description="Disordered" evidence="1">
    <location>
        <begin position="16"/>
        <end position="37"/>
    </location>
</feature>
<dbReference type="EMBL" id="OY731398">
    <property type="protein sequence ID" value="CAJ1880204.1"/>
    <property type="molecule type" value="Genomic_DNA"/>
</dbReference>
<dbReference type="Proteomes" id="UP001189624">
    <property type="component" value="Chromosome 1"/>
</dbReference>
<gene>
    <name evidence="2" type="ORF">AYBTSS11_LOCUS2658</name>
</gene>
<reference evidence="2" key="1">
    <citation type="submission" date="2023-10" db="EMBL/GenBank/DDBJ databases">
        <authorList>
            <person name="Domelevo Entfellner J.-B."/>
        </authorList>
    </citation>
    <scope>NUCLEOTIDE SEQUENCE</scope>
</reference>
<evidence type="ECO:0000256" key="1">
    <source>
        <dbReference type="SAM" id="MobiDB-lite"/>
    </source>
</evidence>
<evidence type="ECO:0000313" key="2">
    <source>
        <dbReference type="EMBL" id="CAJ1880204.1"/>
    </source>
</evidence>
<keyword evidence="3" id="KW-1185">Reference proteome</keyword>
<name>A0AA86RWS9_9FABA</name>